<accession>A0A089YM41</accession>
<dbReference type="OrthoDB" id="8717211at2"/>
<dbReference type="KEGG" id="prh:LT40_08635"/>
<proteinExistence type="predicted"/>
<dbReference type="EMBL" id="CP009533">
    <property type="protein sequence ID" value="AIS17463.1"/>
    <property type="molecule type" value="Genomic_DNA"/>
</dbReference>
<protein>
    <recommendedName>
        <fullName evidence="3">PPC domain-containing protein</fullName>
    </recommendedName>
</protein>
<evidence type="ECO:0000313" key="2">
    <source>
        <dbReference type="Proteomes" id="UP000029499"/>
    </source>
</evidence>
<gene>
    <name evidence="1" type="ORF">LT40_08635</name>
</gene>
<keyword evidence="2" id="KW-1185">Reference proteome</keyword>
<sequence length="183" mass="20035">MNPHFEQRDGVRVFVHGGPAQQPRRLDRSVAQGEELRIVLPLACNVADGVLAALRGRRYGSAVGRILCGGAAHLSYHRMVVTDKAQRPYDYGAPVVLDGYITFISGAITVGRDAQNQPLLHCHAGFLDRDGQQHGGHLVLDKLVVGSENLVIRLCLFDHVAYQSQPDAETHFSLLHPIDQEAS</sequence>
<dbReference type="RefSeq" id="WP_043188848.1">
    <property type="nucleotide sequence ID" value="NZ_CP009533.1"/>
</dbReference>
<dbReference type="AlphaFoldDB" id="A0A089YM41"/>
<evidence type="ECO:0000313" key="1">
    <source>
        <dbReference type="EMBL" id="AIS17463.1"/>
    </source>
</evidence>
<organism evidence="1 2">
    <name type="scientific">Pseudomonas rhizosphaerae</name>
    <dbReference type="NCBI Taxonomy" id="216142"/>
    <lineage>
        <taxon>Bacteria</taxon>
        <taxon>Pseudomonadati</taxon>
        <taxon>Pseudomonadota</taxon>
        <taxon>Gammaproteobacteria</taxon>
        <taxon>Pseudomonadales</taxon>
        <taxon>Pseudomonadaceae</taxon>
        <taxon>Pseudomonas</taxon>
    </lineage>
</organism>
<name>A0A089YM41_9PSED</name>
<dbReference type="Proteomes" id="UP000029499">
    <property type="component" value="Chromosome"/>
</dbReference>
<dbReference type="STRING" id="216142.LT40_08635"/>
<dbReference type="Gene3D" id="3.30.1330.80">
    <property type="entry name" value="Hypothetical protein, similar to alpha- acetolactate decarboxylase, domain 2"/>
    <property type="match status" value="1"/>
</dbReference>
<dbReference type="HOGENOM" id="CLU_1515109_0_0_6"/>
<reference evidence="1 2" key="1">
    <citation type="journal article" date="2015" name="J. Biotechnol.">
        <title>Complete genome sequence of Pseudomonas rhizosphaerae IH5T (=DSM 16299T), a phosphate-solubilizing rhizobacterium for bacterial biofertilizer.</title>
        <authorList>
            <person name="Kwak Y."/>
            <person name="Jung B.K."/>
            <person name="Shin J.H."/>
        </authorList>
    </citation>
    <scope>NUCLEOTIDE SEQUENCE [LARGE SCALE GENOMIC DNA]</scope>
    <source>
        <strain evidence="1">DSM 16299</strain>
    </source>
</reference>
<dbReference type="eggNOG" id="COG1661">
    <property type="taxonomic scope" value="Bacteria"/>
</dbReference>
<dbReference type="SUPFAM" id="SSF117856">
    <property type="entry name" value="AF0104/ALDC/Ptd012-like"/>
    <property type="match status" value="1"/>
</dbReference>
<evidence type="ECO:0008006" key="3">
    <source>
        <dbReference type="Google" id="ProtNLM"/>
    </source>
</evidence>